<gene>
    <name evidence="2" type="ORF">AAK873_04870</name>
</gene>
<evidence type="ECO:0000313" key="3">
    <source>
        <dbReference type="Proteomes" id="UP001565200"/>
    </source>
</evidence>
<reference evidence="2 3" key="1">
    <citation type="submission" date="2024-03" db="EMBL/GenBank/DDBJ databases">
        <title>Mouse gut bacterial collection (mGBC) of GemPharmatech.</title>
        <authorList>
            <person name="He Y."/>
            <person name="Dong L."/>
            <person name="Wu D."/>
            <person name="Gao X."/>
            <person name="Lin Z."/>
        </authorList>
    </citation>
    <scope>NUCLEOTIDE SEQUENCE [LARGE SCALE GENOMIC DNA]</scope>
    <source>
        <strain evidence="2 3">54-13</strain>
    </source>
</reference>
<dbReference type="RefSeq" id="WP_121699977.1">
    <property type="nucleotide sequence ID" value="NZ_JBCLPP010000010.1"/>
</dbReference>
<dbReference type="EMBL" id="JBCLPP010000010">
    <property type="protein sequence ID" value="MEY8244949.1"/>
    <property type="molecule type" value="Genomic_DNA"/>
</dbReference>
<proteinExistence type="predicted"/>
<accession>A0ABV4CU91</accession>
<evidence type="ECO:0000313" key="2">
    <source>
        <dbReference type="EMBL" id="MEY8244949.1"/>
    </source>
</evidence>
<protein>
    <submittedName>
        <fullName evidence="2">DUF3575 domain-containing protein</fullName>
    </submittedName>
</protein>
<dbReference type="PROSITE" id="PS51257">
    <property type="entry name" value="PROKAR_LIPOPROTEIN"/>
    <property type="match status" value="1"/>
</dbReference>
<feature type="signal peptide" evidence="1">
    <location>
        <begin position="1"/>
        <end position="21"/>
    </location>
</feature>
<keyword evidence="1" id="KW-0732">Signal</keyword>
<comment type="caution">
    <text evidence="2">The sequence shown here is derived from an EMBL/GenBank/DDBJ whole genome shotgun (WGS) entry which is preliminary data.</text>
</comment>
<sequence>MKIKILAAVLLWALGCVHTSARDLAVKTNLLYDAALTVNAGAELQVSPRWSVDLSGNLNAWTLDEGKKWKHWLVQPEVRYWFCEALGGHFVAGHLLGGQYNAGHLDLDFKLLGTDFGALDDHRYQGWFGGVGVAYGYSWLLGRHWNLEAELGIGWIHTRFDRYECAGCGRAVGSGRHNYFGPTKAALNLVYVF</sequence>
<dbReference type="InterPro" id="IPR021958">
    <property type="entry name" value="DUF3575"/>
</dbReference>
<dbReference type="InterPro" id="IPR036709">
    <property type="entry name" value="Autotransporte_beta_dom_sf"/>
</dbReference>
<keyword evidence="3" id="KW-1185">Reference proteome</keyword>
<name>A0ABV4CU91_9BACT</name>
<dbReference type="Pfam" id="PF12099">
    <property type="entry name" value="DUF3575"/>
    <property type="match status" value="1"/>
</dbReference>
<dbReference type="SUPFAM" id="SSF103515">
    <property type="entry name" value="Autotransporter"/>
    <property type="match status" value="1"/>
</dbReference>
<dbReference type="Proteomes" id="UP001565200">
    <property type="component" value="Unassembled WGS sequence"/>
</dbReference>
<dbReference type="Gene3D" id="2.40.128.130">
    <property type="entry name" value="Autotransporter beta-domain"/>
    <property type="match status" value="1"/>
</dbReference>
<evidence type="ECO:0000256" key="1">
    <source>
        <dbReference type="SAM" id="SignalP"/>
    </source>
</evidence>
<feature type="chain" id="PRO_5046004343" evidence="1">
    <location>
        <begin position="22"/>
        <end position="193"/>
    </location>
</feature>
<organism evidence="2 3">
    <name type="scientific">Heminiphilus faecis</name>
    <dbReference type="NCBI Taxonomy" id="2601703"/>
    <lineage>
        <taxon>Bacteria</taxon>
        <taxon>Pseudomonadati</taxon>
        <taxon>Bacteroidota</taxon>
        <taxon>Bacteroidia</taxon>
        <taxon>Bacteroidales</taxon>
        <taxon>Muribaculaceae</taxon>
        <taxon>Heminiphilus</taxon>
    </lineage>
</organism>